<gene>
    <name evidence="4" type="primary">CHMP4A</name>
</gene>
<dbReference type="PANTHER" id="PTHR22761:SF14">
    <property type="entry name" value="CHARGED MULTIVESICULAR BODY PROTEIN 4A"/>
    <property type="match status" value="1"/>
</dbReference>
<protein>
    <submittedName>
        <fullName evidence="4">Charged multivesicular body protein 4a</fullName>
    </submittedName>
</protein>
<reference evidence="4" key="1">
    <citation type="submission" date="2025-08" db="UniProtKB">
        <authorList>
            <consortium name="RefSeq"/>
        </authorList>
    </citation>
    <scope>IDENTIFICATION</scope>
</reference>
<proteinExistence type="inferred from homology"/>
<dbReference type="Pfam" id="PF03357">
    <property type="entry name" value="Snf7"/>
    <property type="match status" value="1"/>
</dbReference>
<comment type="similarity">
    <text evidence="1">Belongs to the SNF7 family.</text>
</comment>
<evidence type="ECO:0000313" key="4">
    <source>
        <dbReference type="RefSeq" id="XP_013929431.1"/>
    </source>
</evidence>
<organism evidence="3 4">
    <name type="scientific">Thamnophis sirtalis</name>
    <dbReference type="NCBI Taxonomy" id="35019"/>
    <lineage>
        <taxon>Eukaryota</taxon>
        <taxon>Metazoa</taxon>
        <taxon>Chordata</taxon>
        <taxon>Craniata</taxon>
        <taxon>Vertebrata</taxon>
        <taxon>Euteleostomi</taxon>
        <taxon>Lepidosauria</taxon>
        <taxon>Squamata</taxon>
        <taxon>Bifurcata</taxon>
        <taxon>Unidentata</taxon>
        <taxon>Episquamata</taxon>
        <taxon>Toxicofera</taxon>
        <taxon>Serpentes</taxon>
        <taxon>Colubroidea</taxon>
        <taxon>Colubridae</taxon>
        <taxon>Natricinae</taxon>
        <taxon>Thamnophis</taxon>
    </lineage>
</organism>
<dbReference type="GeneID" id="106555177"/>
<dbReference type="GO" id="GO:0000815">
    <property type="term" value="C:ESCRT III complex"/>
    <property type="evidence" value="ECO:0007669"/>
    <property type="project" value="TreeGrafter"/>
</dbReference>
<dbReference type="InterPro" id="IPR005024">
    <property type="entry name" value="Snf7_fam"/>
</dbReference>
<feature type="region of interest" description="Disordered" evidence="2">
    <location>
        <begin position="65"/>
        <end position="118"/>
    </location>
</feature>
<evidence type="ECO:0000313" key="3">
    <source>
        <dbReference type="Proteomes" id="UP000504617"/>
    </source>
</evidence>
<dbReference type="Proteomes" id="UP000504617">
    <property type="component" value="Unplaced"/>
</dbReference>
<feature type="compositionally biased region" description="Low complexity" evidence="2">
    <location>
        <begin position="91"/>
        <end position="102"/>
    </location>
</feature>
<dbReference type="GO" id="GO:0005771">
    <property type="term" value="C:multivesicular body"/>
    <property type="evidence" value="ECO:0007669"/>
    <property type="project" value="TreeGrafter"/>
</dbReference>
<dbReference type="PANTHER" id="PTHR22761">
    <property type="entry name" value="CHARGED MULTIVESICULAR BODY PROTEIN"/>
    <property type="match status" value="1"/>
</dbReference>
<keyword evidence="3" id="KW-1185">Reference proteome</keyword>
<name>A0A6I9YZY5_9SAUR</name>
<dbReference type="Gene3D" id="6.10.250.1710">
    <property type="match status" value="1"/>
</dbReference>
<accession>A0A6I9YZY5</accession>
<sequence length="118" mass="13008">MSDAARAMKEAHQHMDIDKVDDLMSEITEQQDIAQQISDAISKPVGFGDDVDEDELLAELEEMEQEDLDKELLNVGEASPELPNIPSSRLPSVPASKVPSASLDEEDEEMKQLAAWVS</sequence>
<evidence type="ECO:0000256" key="2">
    <source>
        <dbReference type="SAM" id="MobiDB-lite"/>
    </source>
</evidence>
<evidence type="ECO:0000256" key="1">
    <source>
        <dbReference type="ARBA" id="ARBA00006190"/>
    </source>
</evidence>
<dbReference type="KEGG" id="tsr:106555177"/>
<dbReference type="AlphaFoldDB" id="A0A6I9YZY5"/>
<dbReference type="RefSeq" id="XP_013929431.1">
    <property type="nucleotide sequence ID" value="XM_014073956.1"/>
</dbReference>
<dbReference type="CTD" id="29082"/>
<dbReference type="GO" id="GO:0032511">
    <property type="term" value="P:late endosome to vacuole transport via multivesicular body sorting pathway"/>
    <property type="evidence" value="ECO:0007669"/>
    <property type="project" value="TreeGrafter"/>
</dbReference>
<dbReference type="GO" id="GO:0006900">
    <property type="term" value="P:vesicle budding from membrane"/>
    <property type="evidence" value="ECO:0007669"/>
    <property type="project" value="TreeGrafter"/>
</dbReference>
<dbReference type="GO" id="GO:0009898">
    <property type="term" value="C:cytoplasmic side of plasma membrane"/>
    <property type="evidence" value="ECO:0007669"/>
    <property type="project" value="TreeGrafter"/>
</dbReference>